<protein>
    <submittedName>
        <fullName evidence="1">Uncharacterized protein</fullName>
    </submittedName>
</protein>
<reference evidence="1" key="1">
    <citation type="submission" date="2019-12" db="EMBL/GenBank/DDBJ databases">
        <title>Genome sequencing and annotation of Brassica cretica.</title>
        <authorList>
            <person name="Studholme D.J."/>
            <person name="Sarris P.F."/>
        </authorList>
    </citation>
    <scope>NUCLEOTIDE SEQUENCE</scope>
    <source>
        <strain evidence="1">PFS-001/15</strain>
        <tissue evidence="1">Leaf</tissue>
    </source>
</reference>
<evidence type="ECO:0000313" key="1">
    <source>
        <dbReference type="EMBL" id="KAF2568601.1"/>
    </source>
</evidence>
<dbReference type="Proteomes" id="UP000712281">
    <property type="component" value="Unassembled WGS sequence"/>
</dbReference>
<gene>
    <name evidence="1" type="ORF">F2Q68_00024785</name>
</gene>
<name>A0A8S9IFH3_BRACR</name>
<dbReference type="AlphaFoldDB" id="A0A8S9IFH3"/>
<accession>A0A8S9IFH3</accession>
<evidence type="ECO:0000313" key="2">
    <source>
        <dbReference type="Proteomes" id="UP000712281"/>
    </source>
</evidence>
<dbReference type="EMBL" id="QGKW02001911">
    <property type="protein sequence ID" value="KAF2568601.1"/>
    <property type="molecule type" value="Genomic_DNA"/>
</dbReference>
<organism evidence="1 2">
    <name type="scientific">Brassica cretica</name>
    <name type="common">Mustard</name>
    <dbReference type="NCBI Taxonomy" id="69181"/>
    <lineage>
        <taxon>Eukaryota</taxon>
        <taxon>Viridiplantae</taxon>
        <taxon>Streptophyta</taxon>
        <taxon>Embryophyta</taxon>
        <taxon>Tracheophyta</taxon>
        <taxon>Spermatophyta</taxon>
        <taxon>Magnoliopsida</taxon>
        <taxon>eudicotyledons</taxon>
        <taxon>Gunneridae</taxon>
        <taxon>Pentapetalae</taxon>
        <taxon>rosids</taxon>
        <taxon>malvids</taxon>
        <taxon>Brassicales</taxon>
        <taxon>Brassicaceae</taxon>
        <taxon>Brassiceae</taxon>
        <taxon>Brassica</taxon>
    </lineage>
</organism>
<comment type="caution">
    <text evidence="1">The sequence shown here is derived from an EMBL/GenBank/DDBJ whole genome shotgun (WGS) entry which is preliminary data.</text>
</comment>
<proteinExistence type="predicted"/>
<sequence>MLGRGSTVWDLQSMQNAFAVIFLWFLPPNTYILEPTAAEVVEYLSKTGSVEEIRVKQRLPLAFRRRIDHISKSMVFA</sequence>